<organism evidence="1">
    <name type="scientific">uncultured Thermomicrobiales bacterium</name>
    <dbReference type="NCBI Taxonomy" id="1645740"/>
    <lineage>
        <taxon>Bacteria</taxon>
        <taxon>Pseudomonadati</taxon>
        <taxon>Thermomicrobiota</taxon>
        <taxon>Thermomicrobia</taxon>
        <taxon>Thermomicrobiales</taxon>
        <taxon>environmental samples</taxon>
    </lineage>
</organism>
<sequence>WASRSQRASVRTGSILILCRVRNCRRFFMRDPLPKVESVCSAPHEATNEPF</sequence>
<feature type="non-terminal residue" evidence="1">
    <location>
        <position position="1"/>
    </location>
</feature>
<name>A0A6J4V5J8_9BACT</name>
<dbReference type="AlphaFoldDB" id="A0A6J4V5J8"/>
<dbReference type="EMBL" id="CADCWH010000328">
    <property type="protein sequence ID" value="CAA9565964.1"/>
    <property type="molecule type" value="Genomic_DNA"/>
</dbReference>
<feature type="non-terminal residue" evidence="1">
    <location>
        <position position="51"/>
    </location>
</feature>
<evidence type="ECO:0000313" key="1">
    <source>
        <dbReference type="EMBL" id="CAA9565964.1"/>
    </source>
</evidence>
<gene>
    <name evidence="1" type="ORF">AVDCRST_MAG70-2039</name>
</gene>
<reference evidence="1" key="1">
    <citation type="submission" date="2020-02" db="EMBL/GenBank/DDBJ databases">
        <authorList>
            <person name="Meier V. D."/>
        </authorList>
    </citation>
    <scope>NUCLEOTIDE SEQUENCE</scope>
    <source>
        <strain evidence="1">AVDCRST_MAG70</strain>
    </source>
</reference>
<accession>A0A6J4V5J8</accession>
<protein>
    <submittedName>
        <fullName evidence="1">Uncharacterized protein</fullName>
    </submittedName>
</protein>
<proteinExistence type="predicted"/>